<dbReference type="VEuPathDB" id="VectorBase:PPAPM1_011928"/>
<organism evidence="1 2">
    <name type="scientific">Phlebotomus papatasi</name>
    <name type="common">Sandfly</name>
    <dbReference type="NCBI Taxonomy" id="29031"/>
    <lineage>
        <taxon>Eukaryota</taxon>
        <taxon>Metazoa</taxon>
        <taxon>Ecdysozoa</taxon>
        <taxon>Arthropoda</taxon>
        <taxon>Hexapoda</taxon>
        <taxon>Insecta</taxon>
        <taxon>Pterygota</taxon>
        <taxon>Neoptera</taxon>
        <taxon>Endopterygota</taxon>
        <taxon>Diptera</taxon>
        <taxon>Nematocera</taxon>
        <taxon>Psychodoidea</taxon>
        <taxon>Psychodidae</taxon>
        <taxon>Phlebotomus</taxon>
        <taxon>Phlebotomus</taxon>
    </lineage>
</organism>
<evidence type="ECO:0000313" key="1">
    <source>
        <dbReference type="EnsemblMetazoa" id="PPAI006295-PA"/>
    </source>
</evidence>
<dbReference type="EnsemblMetazoa" id="PPAI006295-RA">
    <property type="protein sequence ID" value="PPAI006295-PA"/>
    <property type="gene ID" value="PPAI006295"/>
</dbReference>
<protein>
    <submittedName>
        <fullName evidence="1">Uncharacterized protein</fullName>
    </submittedName>
</protein>
<reference evidence="1" key="1">
    <citation type="submission" date="2022-08" db="UniProtKB">
        <authorList>
            <consortium name="EnsemblMetazoa"/>
        </authorList>
    </citation>
    <scope>IDENTIFICATION</scope>
    <source>
        <strain evidence="1">Israel</strain>
    </source>
</reference>
<evidence type="ECO:0000313" key="2">
    <source>
        <dbReference type="Proteomes" id="UP000092462"/>
    </source>
</evidence>
<dbReference type="VEuPathDB" id="VectorBase:PPAI006295"/>
<accession>A0A1B0GNZ6</accession>
<dbReference type="Gene3D" id="3.40.50.2300">
    <property type="match status" value="1"/>
</dbReference>
<dbReference type="Proteomes" id="UP000092462">
    <property type="component" value="Unassembled WGS sequence"/>
</dbReference>
<keyword evidence="2" id="KW-1185">Reference proteome</keyword>
<dbReference type="AlphaFoldDB" id="A0A1B0GNZ6"/>
<dbReference type="InterPro" id="IPR028082">
    <property type="entry name" value="Peripla_BP_I"/>
</dbReference>
<sequence length="72" mass="8186">MGGWVIIIHSSDTDGRAILGRFQTTSQTNYDDIDVRATVESIVEFEPKLDSFTENLLEMKTAQSRVYLLYAK</sequence>
<proteinExistence type="predicted"/>
<name>A0A1B0GNZ6_PHLPP</name>
<dbReference type="EMBL" id="AJVK01014775">
    <property type="status" value="NOT_ANNOTATED_CDS"/>
    <property type="molecule type" value="Genomic_DNA"/>
</dbReference>
<dbReference type="SUPFAM" id="SSF53822">
    <property type="entry name" value="Periplasmic binding protein-like I"/>
    <property type="match status" value="1"/>
</dbReference>